<reference evidence="1" key="1">
    <citation type="submission" date="2014-09" db="EMBL/GenBank/DDBJ databases">
        <title>Genome sequence of the luminous mushroom Mycena chlorophos for searching fungal bioluminescence genes.</title>
        <authorList>
            <person name="Tanaka Y."/>
            <person name="Kasuga D."/>
            <person name="Oba Y."/>
            <person name="Hase S."/>
            <person name="Sato K."/>
            <person name="Oba Y."/>
            <person name="Sakakibara Y."/>
        </authorList>
    </citation>
    <scope>NUCLEOTIDE SEQUENCE</scope>
</reference>
<name>A0ABQ0LMB1_MYCCL</name>
<dbReference type="EMBL" id="DF847666">
    <property type="protein sequence ID" value="GAT52249.1"/>
    <property type="molecule type" value="Genomic_DNA"/>
</dbReference>
<evidence type="ECO:0000313" key="1">
    <source>
        <dbReference type="EMBL" id="GAT52249.1"/>
    </source>
</evidence>
<gene>
    <name evidence="1" type="ORF">MCHLO_09320</name>
</gene>
<dbReference type="Proteomes" id="UP000815677">
    <property type="component" value="Unassembled WGS sequence"/>
</dbReference>
<accession>A0ABQ0LMB1</accession>
<organism evidence="1 2">
    <name type="scientific">Mycena chlorophos</name>
    <name type="common">Agaric fungus</name>
    <name type="synonym">Agaricus chlorophos</name>
    <dbReference type="NCBI Taxonomy" id="658473"/>
    <lineage>
        <taxon>Eukaryota</taxon>
        <taxon>Fungi</taxon>
        <taxon>Dikarya</taxon>
        <taxon>Basidiomycota</taxon>
        <taxon>Agaricomycotina</taxon>
        <taxon>Agaricomycetes</taxon>
        <taxon>Agaricomycetidae</taxon>
        <taxon>Agaricales</taxon>
        <taxon>Marasmiineae</taxon>
        <taxon>Mycenaceae</taxon>
        <taxon>Mycena</taxon>
    </lineage>
</organism>
<evidence type="ECO:0000313" key="2">
    <source>
        <dbReference type="Proteomes" id="UP000815677"/>
    </source>
</evidence>
<keyword evidence="2" id="KW-1185">Reference proteome</keyword>
<proteinExistence type="predicted"/>
<protein>
    <submittedName>
        <fullName evidence="1">Uncharacterized protein</fullName>
    </submittedName>
</protein>
<sequence length="296" mass="33066">MGSDSILRCSVCLVPSGVAGDFFHPIDAVSRQDKVQEQIVTTALALKLVKNRADLDIAGAGDAVWVCATCHRRLDHEDIVVVPPIPTLDFATEQLDNGTWTQATLLKNLDTALKSGDLKEYNGLFHIISRQLEPGPFEHLFFCLPPRDQVIGPNTYQIFDRDALSPAAERFHEFEGHEAPSRVVDLSYEEHGSYLWRFPGLKASSFLPTLLYKLERIGSIEEMQGIHGTASFAIKRLRLVLDRVEIVRVANAMSHKRKRGSESEDDMCEVSADALRERVEEWQNDIPPGPPHVDGV</sequence>